<organism evidence="2 3">
    <name type="scientific">Setaria italica</name>
    <name type="common">Foxtail millet</name>
    <name type="synonym">Panicum italicum</name>
    <dbReference type="NCBI Taxonomy" id="4555"/>
    <lineage>
        <taxon>Eukaryota</taxon>
        <taxon>Viridiplantae</taxon>
        <taxon>Streptophyta</taxon>
        <taxon>Embryophyta</taxon>
        <taxon>Tracheophyta</taxon>
        <taxon>Spermatophyta</taxon>
        <taxon>Magnoliopsida</taxon>
        <taxon>Liliopsida</taxon>
        <taxon>Poales</taxon>
        <taxon>Poaceae</taxon>
        <taxon>PACMAD clade</taxon>
        <taxon>Panicoideae</taxon>
        <taxon>Panicodae</taxon>
        <taxon>Paniceae</taxon>
        <taxon>Cenchrinae</taxon>
        <taxon>Setaria</taxon>
    </lineage>
</organism>
<dbReference type="OMA" id="THEAHRY"/>
<feature type="domain" description="DUF3615" evidence="1">
    <location>
        <begin position="74"/>
        <end position="187"/>
    </location>
</feature>
<protein>
    <recommendedName>
        <fullName evidence="1">DUF3615 domain-containing protein</fullName>
    </recommendedName>
</protein>
<reference evidence="2" key="2">
    <citation type="submission" date="2018-08" db="UniProtKB">
        <authorList>
            <consortium name="EnsemblPlants"/>
        </authorList>
    </citation>
    <scope>IDENTIFICATION</scope>
    <source>
        <strain evidence="2">Yugu1</strain>
    </source>
</reference>
<dbReference type="EnsemblPlants" id="KQK95723">
    <property type="protein sequence ID" value="KQK95723"/>
    <property type="gene ID" value="SETIT_027400mg"/>
</dbReference>
<evidence type="ECO:0000313" key="3">
    <source>
        <dbReference type="Proteomes" id="UP000004995"/>
    </source>
</evidence>
<keyword evidence="3" id="KW-1185">Reference proteome</keyword>
<dbReference type="PANTHER" id="PTHR33326:SF45">
    <property type="entry name" value="OS05G0477500 PROTEIN"/>
    <property type="match status" value="1"/>
</dbReference>
<evidence type="ECO:0000259" key="1">
    <source>
        <dbReference type="Pfam" id="PF12274"/>
    </source>
</evidence>
<dbReference type="Pfam" id="PF12274">
    <property type="entry name" value="DUF3615"/>
    <property type="match status" value="1"/>
</dbReference>
<dbReference type="AlphaFoldDB" id="K3ZLE3"/>
<dbReference type="Gramene" id="KQK95723">
    <property type="protein sequence ID" value="KQK95723"/>
    <property type="gene ID" value="SETIT_027400mg"/>
</dbReference>
<dbReference type="PANTHER" id="PTHR33326">
    <property type="entry name" value="OS05G0543800 PROTEIN"/>
    <property type="match status" value="1"/>
</dbReference>
<dbReference type="Proteomes" id="UP000004995">
    <property type="component" value="Unassembled WGS sequence"/>
</dbReference>
<dbReference type="InterPro" id="IPR022059">
    <property type="entry name" value="DUF3615"/>
</dbReference>
<dbReference type="EMBL" id="AGNK02005217">
    <property type="status" value="NOT_ANNOTATED_CDS"/>
    <property type="molecule type" value="Genomic_DNA"/>
</dbReference>
<dbReference type="eggNOG" id="ENOG502R08R">
    <property type="taxonomic scope" value="Eukaryota"/>
</dbReference>
<proteinExistence type="predicted"/>
<reference evidence="3" key="1">
    <citation type="journal article" date="2012" name="Nat. Biotechnol.">
        <title>Reference genome sequence of the model plant Setaria.</title>
        <authorList>
            <person name="Bennetzen J.L."/>
            <person name="Schmutz J."/>
            <person name="Wang H."/>
            <person name="Percifield R."/>
            <person name="Hawkins J."/>
            <person name="Pontaroli A.C."/>
            <person name="Estep M."/>
            <person name="Feng L."/>
            <person name="Vaughn J.N."/>
            <person name="Grimwood J."/>
            <person name="Jenkins J."/>
            <person name="Barry K."/>
            <person name="Lindquist E."/>
            <person name="Hellsten U."/>
            <person name="Deshpande S."/>
            <person name="Wang X."/>
            <person name="Wu X."/>
            <person name="Mitros T."/>
            <person name="Triplett J."/>
            <person name="Yang X."/>
            <person name="Ye C.Y."/>
            <person name="Mauro-Herrera M."/>
            <person name="Wang L."/>
            <person name="Li P."/>
            <person name="Sharma M."/>
            <person name="Sharma R."/>
            <person name="Ronald P.C."/>
            <person name="Panaud O."/>
            <person name="Kellogg E.A."/>
            <person name="Brutnell T.P."/>
            <person name="Doust A.N."/>
            <person name="Tuskan G.A."/>
            <person name="Rokhsar D."/>
            <person name="Devos K.M."/>
        </authorList>
    </citation>
    <scope>NUCLEOTIDE SEQUENCE [LARGE SCALE GENOMIC DNA]</scope>
    <source>
        <strain evidence="3">cv. Yugu1</strain>
    </source>
</reference>
<sequence length="191" mass="21799">MAMDAVAAAPGWPSPLGLTVVARSRSSAHTPCHVPADPDRCHWKITHEAHRYIFQHTQVLFLRRPRDLQLVPSLEHYNKRKKVKSSFELMDVMPVIMMTESLRLYTHVNFTARSTKEGSREQLFFAELENCSKRRAPSRFIVTCCEQLGSDSTVGHKGFQLDYGTSAVWKNVDFSYCFACGLRMVHPRGDK</sequence>
<accession>K3ZLE3</accession>
<dbReference type="InParanoid" id="K3ZLE3"/>
<dbReference type="HOGENOM" id="CLU_1423743_0_0_1"/>
<evidence type="ECO:0000313" key="2">
    <source>
        <dbReference type="EnsemblPlants" id="KQK95723"/>
    </source>
</evidence>
<name>K3ZLE3_SETIT</name>